<reference evidence="2" key="2">
    <citation type="journal article" date="2015" name="Fish Shellfish Immunol.">
        <title>Early steps in the European eel (Anguilla anguilla)-Vibrio vulnificus interaction in the gills: Role of the RtxA13 toxin.</title>
        <authorList>
            <person name="Callol A."/>
            <person name="Pajuelo D."/>
            <person name="Ebbesson L."/>
            <person name="Teles M."/>
            <person name="MacKenzie S."/>
            <person name="Amaro C."/>
        </authorList>
    </citation>
    <scope>NUCLEOTIDE SEQUENCE</scope>
</reference>
<evidence type="ECO:0000313" key="2">
    <source>
        <dbReference type="EMBL" id="JAH20023.1"/>
    </source>
</evidence>
<reference evidence="2" key="1">
    <citation type="submission" date="2014-11" db="EMBL/GenBank/DDBJ databases">
        <authorList>
            <person name="Amaro Gonzalez C."/>
        </authorList>
    </citation>
    <scope>NUCLEOTIDE SEQUENCE</scope>
</reference>
<dbReference type="EMBL" id="GBXM01088554">
    <property type="protein sequence ID" value="JAH20023.1"/>
    <property type="molecule type" value="Transcribed_RNA"/>
</dbReference>
<evidence type="ECO:0000256" key="1">
    <source>
        <dbReference type="SAM" id="Phobius"/>
    </source>
</evidence>
<keyword evidence="1" id="KW-0812">Transmembrane</keyword>
<protein>
    <submittedName>
        <fullName evidence="2">Uncharacterized protein</fullName>
    </submittedName>
</protein>
<keyword evidence="1" id="KW-0472">Membrane</keyword>
<sequence>MNGPYKIRVTNGRAKQWYQRRVLLLYFFLLLFLNLF</sequence>
<name>A0A0E9QV84_ANGAN</name>
<feature type="transmembrane region" description="Helical" evidence="1">
    <location>
        <begin position="18"/>
        <end position="35"/>
    </location>
</feature>
<dbReference type="AlphaFoldDB" id="A0A0E9QV84"/>
<keyword evidence="1" id="KW-1133">Transmembrane helix</keyword>
<accession>A0A0E9QV84</accession>
<proteinExistence type="predicted"/>
<organism evidence="2">
    <name type="scientific">Anguilla anguilla</name>
    <name type="common">European freshwater eel</name>
    <name type="synonym">Muraena anguilla</name>
    <dbReference type="NCBI Taxonomy" id="7936"/>
    <lineage>
        <taxon>Eukaryota</taxon>
        <taxon>Metazoa</taxon>
        <taxon>Chordata</taxon>
        <taxon>Craniata</taxon>
        <taxon>Vertebrata</taxon>
        <taxon>Euteleostomi</taxon>
        <taxon>Actinopterygii</taxon>
        <taxon>Neopterygii</taxon>
        <taxon>Teleostei</taxon>
        <taxon>Anguilliformes</taxon>
        <taxon>Anguillidae</taxon>
        <taxon>Anguilla</taxon>
    </lineage>
</organism>